<keyword evidence="2" id="KW-1185">Reference proteome</keyword>
<dbReference type="Gene3D" id="3.40.50.450">
    <property type="match status" value="1"/>
</dbReference>
<dbReference type="GO" id="GO:0009159">
    <property type="term" value="P:deoxyribonucleoside monophosphate catabolic process"/>
    <property type="evidence" value="ECO:0007669"/>
    <property type="project" value="TreeGrafter"/>
</dbReference>
<dbReference type="KEGG" id="coh:EAV92_21915"/>
<dbReference type="InterPro" id="IPR007710">
    <property type="entry name" value="Nucleoside_deoxyribTrfase"/>
</dbReference>
<organism evidence="1 2">
    <name type="scientific">Cohnella candidum</name>
    <dbReference type="NCBI Taxonomy" id="2674991"/>
    <lineage>
        <taxon>Bacteria</taxon>
        <taxon>Bacillati</taxon>
        <taxon>Bacillota</taxon>
        <taxon>Bacilli</taxon>
        <taxon>Bacillales</taxon>
        <taxon>Paenibacillaceae</taxon>
        <taxon>Cohnella</taxon>
    </lineage>
</organism>
<name>A0A3G3K4K0_9BACL</name>
<dbReference type="InterPro" id="IPR051239">
    <property type="entry name" value="2'-dNMP_N-hydrolase"/>
</dbReference>
<proteinExistence type="predicted"/>
<dbReference type="PANTHER" id="PTHR15364">
    <property type="entry name" value="2'-DEOXYNUCLEOSIDE 5'-PHOSPHATE N-HYDROLASE 1"/>
    <property type="match status" value="1"/>
</dbReference>
<keyword evidence="1" id="KW-0808">Transferase</keyword>
<protein>
    <submittedName>
        <fullName evidence="1">Nucleoside 2-deoxyribosyltransferase</fullName>
    </submittedName>
</protein>
<dbReference type="GO" id="GO:0070694">
    <property type="term" value="F:5-hydroxymethyl-dUMP N-hydrolase activity"/>
    <property type="evidence" value="ECO:0007669"/>
    <property type="project" value="TreeGrafter"/>
</dbReference>
<accession>A0A3G3K4K0</accession>
<dbReference type="RefSeq" id="WP_123043057.1">
    <property type="nucleotide sequence ID" value="NZ_CP033433.1"/>
</dbReference>
<dbReference type="Pfam" id="PF05014">
    <property type="entry name" value="Nuc_deoxyrib_tr"/>
    <property type="match status" value="1"/>
</dbReference>
<dbReference type="SUPFAM" id="SSF52309">
    <property type="entry name" value="N-(deoxy)ribosyltransferase-like"/>
    <property type="match status" value="1"/>
</dbReference>
<evidence type="ECO:0000313" key="1">
    <source>
        <dbReference type="EMBL" id="AYQ74977.1"/>
    </source>
</evidence>
<dbReference type="GO" id="GO:0016740">
    <property type="term" value="F:transferase activity"/>
    <property type="evidence" value="ECO:0007669"/>
    <property type="project" value="UniProtKB-KW"/>
</dbReference>
<reference evidence="1 2" key="1">
    <citation type="submission" date="2018-10" db="EMBL/GenBank/DDBJ databases">
        <title>Genome Sequence of Cohnella sp.</title>
        <authorList>
            <person name="Srinivasan S."/>
            <person name="Kim M.K."/>
        </authorList>
    </citation>
    <scope>NUCLEOTIDE SEQUENCE [LARGE SCALE GENOMIC DNA]</scope>
    <source>
        <strain evidence="1 2">18JY8-7</strain>
    </source>
</reference>
<gene>
    <name evidence="1" type="ORF">EAV92_21915</name>
</gene>
<dbReference type="PANTHER" id="PTHR15364:SF0">
    <property type="entry name" value="2'-DEOXYNUCLEOSIDE 5'-PHOSPHATE N-HYDROLASE 1"/>
    <property type="match status" value="1"/>
</dbReference>
<sequence>MKPKVYMAGFEVFRTDALEVGARMKSLCAEYGFEGIFPTDKDIRPQPDKLSTAKAIFEGNLRLIEKADLIIANLNPFRGQEPDPGTVFECGYGFGLGKKLYGFLDDGRTMAEKLSPGMDAETGLYEDGMSVENFGLPVNLMLAVPAKIAEGTLEDALKLARKDILEDEMKM</sequence>
<dbReference type="EMBL" id="CP033433">
    <property type="protein sequence ID" value="AYQ74977.1"/>
    <property type="molecule type" value="Genomic_DNA"/>
</dbReference>
<dbReference type="Proteomes" id="UP000269097">
    <property type="component" value="Chromosome"/>
</dbReference>
<evidence type="ECO:0000313" key="2">
    <source>
        <dbReference type="Proteomes" id="UP000269097"/>
    </source>
</evidence>
<dbReference type="AlphaFoldDB" id="A0A3G3K4K0"/>